<evidence type="ECO:0000256" key="3">
    <source>
        <dbReference type="ARBA" id="ARBA00022448"/>
    </source>
</evidence>
<evidence type="ECO:0000256" key="8">
    <source>
        <dbReference type="ARBA" id="ARBA00022989"/>
    </source>
</evidence>
<dbReference type="Pfam" id="PF17047">
    <property type="entry name" value="SMP_LBD"/>
    <property type="match status" value="1"/>
</dbReference>
<evidence type="ECO:0000256" key="1">
    <source>
        <dbReference type="ARBA" id="ARBA00004167"/>
    </source>
</evidence>
<dbReference type="InterPro" id="IPR035892">
    <property type="entry name" value="C2_domain_sf"/>
</dbReference>
<dbReference type="Pfam" id="PF00168">
    <property type="entry name" value="C2"/>
    <property type="match status" value="2"/>
</dbReference>
<dbReference type="GO" id="GO:0008289">
    <property type="term" value="F:lipid binding"/>
    <property type="evidence" value="ECO:0007669"/>
    <property type="project" value="UniProtKB-KW"/>
</dbReference>
<sequence length="747" mass="82620">MAFLFGALLGLVLGVGVVMAFARIENSRAEQRRQLAARAAAPCLSAAGQTYSSTPALLASKCLGSLAPVNLCAHRRELHKFCTMTDAQVVAVVGDRSSALRRAGQHAGRGGGLVGYRASASSRRQHDAHAQAATVSSFSKLSVQDLKTLIPTEAYPSWLKWLNQELVKIWPFVNEAASELIKSSVEPVFEQYKSFILASIHFSKLTLGTVAPQFTVGKLNCVIRIASLKCTLLCGVHVGGQQNFSGVQILDSDIAGITMELDMQWDGNPNIVLDIQTTLGISLPVQVKNIGFTGTLRLLFKPLVAELPCFGAVCVSLREKSKVDFTLKVVGGEMTAIPGISDAIEHISDQETIQGTIRDTIEDTLTWPNRIIVPIVPGDYSSDNRPAIFSDLELKPVGLLEVKLVEARDLKNKDLVGKSDPFAVLYIRPLSAKTKKSKTINNDLNPIWNEHYEFVVEDSSTQHLTVKIYDDEGLQPSEIIGCARVDLSDVMPGKVKDVWLELVKDLEIQRDKKPRGQEYRYTLTIFVNFISLMPKLAGKVHLELLYYPFEKQEGVSNPFAGQIQLTSLEKVLKTESNGYDVNQRKNVITRGVLSVTVISAEDIPAMDVMGKADPFVVLYLKKGETKKKTRVVTETLNPIWNQTFDFVVEDALHDLLIVEVWDHDTFGKVLNHAPAQSLEGAHRGRVGEHVFIGVNDYIGRCILTLTRAILEGEFQDTYVLQGAKSGKLNLHFKWTAQPIYRDRDRDQ</sequence>
<dbReference type="FunFam" id="2.60.40.150:FF:000100">
    <property type="entry name" value="Extended synaptotagmin-2"/>
    <property type="match status" value="1"/>
</dbReference>
<reference evidence="12" key="1">
    <citation type="submission" date="2015-06" db="UniProtKB">
        <authorList>
            <consortium name="EnsemblPlants"/>
        </authorList>
    </citation>
    <scope>IDENTIFICATION</scope>
</reference>
<dbReference type="InterPro" id="IPR045050">
    <property type="entry name" value="Synaptotagmin_plant"/>
</dbReference>
<proteinExistence type="inferred from homology"/>
<dbReference type="PROSITE" id="PS51847">
    <property type="entry name" value="SMP"/>
    <property type="match status" value="1"/>
</dbReference>
<keyword evidence="7" id="KW-0106">Calcium</keyword>
<dbReference type="AlphaFoldDB" id="R7WAU7"/>
<evidence type="ECO:0000256" key="2">
    <source>
        <dbReference type="ARBA" id="ARBA00006996"/>
    </source>
</evidence>
<keyword evidence="5" id="KW-0479">Metal-binding</keyword>
<keyword evidence="10" id="KW-0446">Lipid-binding</keyword>
<dbReference type="Gene3D" id="2.60.40.150">
    <property type="entry name" value="C2 domain"/>
    <property type="match status" value="2"/>
</dbReference>
<keyword evidence="3" id="KW-0813">Transport</keyword>
<evidence type="ECO:0000256" key="4">
    <source>
        <dbReference type="ARBA" id="ARBA00022692"/>
    </source>
</evidence>
<evidence type="ECO:0008006" key="13">
    <source>
        <dbReference type="Google" id="ProtNLM"/>
    </source>
</evidence>
<name>R7WAU7_AEGTA</name>
<organism evidence="12">
    <name type="scientific">Aegilops tauschii</name>
    <name type="common">Tausch's goatgrass</name>
    <name type="synonym">Aegilops squarrosa</name>
    <dbReference type="NCBI Taxonomy" id="37682"/>
    <lineage>
        <taxon>Eukaryota</taxon>
        <taxon>Viridiplantae</taxon>
        <taxon>Streptophyta</taxon>
        <taxon>Embryophyta</taxon>
        <taxon>Tracheophyta</taxon>
        <taxon>Spermatophyta</taxon>
        <taxon>Magnoliopsida</taxon>
        <taxon>Liliopsida</taxon>
        <taxon>Poales</taxon>
        <taxon>Poaceae</taxon>
        <taxon>BOP clade</taxon>
        <taxon>Pooideae</taxon>
        <taxon>Triticodae</taxon>
        <taxon>Triticeae</taxon>
        <taxon>Triticinae</taxon>
        <taxon>Aegilops</taxon>
    </lineage>
</organism>
<keyword evidence="11" id="KW-0472">Membrane</keyword>
<dbReference type="SMART" id="SM00239">
    <property type="entry name" value="C2"/>
    <property type="match status" value="2"/>
</dbReference>
<dbReference type="PRINTS" id="PR00360">
    <property type="entry name" value="C2DOMAIN"/>
</dbReference>
<dbReference type="InterPro" id="IPR031468">
    <property type="entry name" value="SMP_LBD"/>
</dbReference>
<comment type="similarity">
    <text evidence="2">Belongs to the synaptotagmin family.</text>
</comment>
<dbReference type="InterPro" id="IPR039010">
    <property type="entry name" value="Synaptotagmin_SMP"/>
</dbReference>
<dbReference type="CDD" id="cd21677">
    <property type="entry name" value="SMP_SYT"/>
    <property type="match status" value="1"/>
</dbReference>
<dbReference type="SUPFAM" id="SSF49562">
    <property type="entry name" value="C2 domain (Calcium/lipid-binding domain, CaLB)"/>
    <property type="match status" value="2"/>
</dbReference>
<dbReference type="PANTHER" id="PTHR10774">
    <property type="entry name" value="EXTENDED SYNAPTOTAGMIN-RELATED"/>
    <property type="match status" value="1"/>
</dbReference>
<dbReference type="InterPro" id="IPR000008">
    <property type="entry name" value="C2_dom"/>
</dbReference>
<dbReference type="GO" id="GO:0046872">
    <property type="term" value="F:metal ion binding"/>
    <property type="evidence" value="ECO:0007669"/>
    <property type="project" value="UniProtKB-KW"/>
</dbReference>
<dbReference type="PROSITE" id="PS50004">
    <property type="entry name" value="C2"/>
    <property type="match status" value="2"/>
</dbReference>
<evidence type="ECO:0000256" key="9">
    <source>
        <dbReference type="ARBA" id="ARBA00023055"/>
    </source>
</evidence>
<dbReference type="PANTHER" id="PTHR10774:SF203">
    <property type="entry name" value="LIPID BINDING PROTEIN"/>
    <property type="match status" value="1"/>
</dbReference>
<evidence type="ECO:0000256" key="7">
    <source>
        <dbReference type="ARBA" id="ARBA00022837"/>
    </source>
</evidence>
<comment type="subcellular location">
    <subcellularLocation>
        <location evidence="1">Membrane</location>
        <topology evidence="1">Single-pass membrane protein</topology>
    </subcellularLocation>
</comment>
<protein>
    <recommendedName>
        <fullName evidence="13">Extended synaptotagmin-3</fullName>
    </recommendedName>
</protein>
<evidence type="ECO:0000256" key="11">
    <source>
        <dbReference type="ARBA" id="ARBA00023136"/>
    </source>
</evidence>
<keyword evidence="8" id="KW-1133">Transmembrane helix</keyword>
<keyword evidence="9" id="KW-0445">Lipid transport</keyword>
<keyword evidence="4" id="KW-0812">Transmembrane</keyword>
<evidence type="ECO:0000313" key="12">
    <source>
        <dbReference type="EnsemblPlants" id="EMT18773"/>
    </source>
</evidence>
<accession>R7WAU7</accession>
<keyword evidence="6" id="KW-0677">Repeat</keyword>
<dbReference type="CDD" id="cd00030">
    <property type="entry name" value="C2"/>
    <property type="match status" value="2"/>
</dbReference>
<evidence type="ECO:0000256" key="5">
    <source>
        <dbReference type="ARBA" id="ARBA00022723"/>
    </source>
</evidence>
<evidence type="ECO:0000256" key="10">
    <source>
        <dbReference type="ARBA" id="ARBA00023121"/>
    </source>
</evidence>
<dbReference type="EnsemblPlants" id="EMT18773">
    <property type="protein sequence ID" value="EMT18773"/>
    <property type="gene ID" value="F775_31537"/>
</dbReference>
<dbReference type="GO" id="GO:0005783">
    <property type="term" value="C:endoplasmic reticulum"/>
    <property type="evidence" value="ECO:0007669"/>
    <property type="project" value="TreeGrafter"/>
</dbReference>
<dbReference type="GO" id="GO:0016020">
    <property type="term" value="C:membrane"/>
    <property type="evidence" value="ECO:0007669"/>
    <property type="project" value="UniProtKB-SubCell"/>
</dbReference>
<dbReference type="GO" id="GO:0006869">
    <property type="term" value="P:lipid transport"/>
    <property type="evidence" value="ECO:0007669"/>
    <property type="project" value="UniProtKB-KW"/>
</dbReference>
<evidence type="ECO:0000256" key="6">
    <source>
        <dbReference type="ARBA" id="ARBA00022737"/>
    </source>
</evidence>